<comment type="subunit">
    <text evidence="9">Homodimer.</text>
</comment>
<evidence type="ECO:0000256" key="7">
    <source>
        <dbReference type="ARBA" id="ARBA00023160"/>
    </source>
</evidence>
<feature type="active site" evidence="9">
    <location>
        <position position="288"/>
    </location>
</feature>
<dbReference type="InterPro" id="IPR013751">
    <property type="entry name" value="ACP_syn_III_N"/>
</dbReference>
<protein>
    <recommendedName>
        <fullName evidence="9">Beta-ketoacyl-[acyl-carrier-protein] synthase III</fullName>
        <shortName evidence="9">Beta-ketoacyl-ACP synthase III</shortName>
        <shortName evidence="9">KAS III</shortName>
        <ecNumber evidence="9">2.3.1.180</ecNumber>
    </recommendedName>
    <alternativeName>
        <fullName evidence="9">3-oxoacyl-[acyl-carrier-protein] synthase 3</fullName>
    </alternativeName>
    <alternativeName>
        <fullName evidence="9">3-oxoacyl-[acyl-carrier-protein] synthase III</fullName>
    </alternativeName>
</protein>
<dbReference type="GO" id="GO:0033818">
    <property type="term" value="F:beta-ketoacyl-acyl-carrier-protein synthase III activity"/>
    <property type="evidence" value="ECO:0007669"/>
    <property type="project" value="UniProtKB-UniRule"/>
</dbReference>
<evidence type="ECO:0000256" key="8">
    <source>
        <dbReference type="ARBA" id="ARBA00023315"/>
    </source>
</evidence>
<comment type="catalytic activity">
    <reaction evidence="9">
        <text>malonyl-[ACP] + acetyl-CoA + H(+) = 3-oxobutanoyl-[ACP] + CO2 + CoA</text>
        <dbReference type="Rhea" id="RHEA:12080"/>
        <dbReference type="Rhea" id="RHEA-COMP:9623"/>
        <dbReference type="Rhea" id="RHEA-COMP:9625"/>
        <dbReference type="ChEBI" id="CHEBI:15378"/>
        <dbReference type="ChEBI" id="CHEBI:16526"/>
        <dbReference type="ChEBI" id="CHEBI:57287"/>
        <dbReference type="ChEBI" id="CHEBI:57288"/>
        <dbReference type="ChEBI" id="CHEBI:78449"/>
        <dbReference type="ChEBI" id="CHEBI:78450"/>
        <dbReference type="EC" id="2.3.1.180"/>
    </reaction>
</comment>
<keyword evidence="4 9" id="KW-0808">Transferase</keyword>
<evidence type="ECO:0000256" key="3">
    <source>
        <dbReference type="ARBA" id="ARBA00022516"/>
    </source>
</evidence>
<evidence type="ECO:0000259" key="11">
    <source>
        <dbReference type="Pfam" id="PF08545"/>
    </source>
</evidence>
<dbReference type="GO" id="GO:0004315">
    <property type="term" value="F:3-oxoacyl-[acyl-carrier-protein] synthase activity"/>
    <property type="evidence" value="ECO:0007669"/>
    <property type="project" value="InterPro"/>
</dbReference>
<evidence type="ECO:0000256" key="2">
    <source>
        <dbReference type="ARBA" id="ARBA00022490"/>
    </source>
</evidence>
<dbReference type="RefSeq" id="WP_115851330.1">
    <property type="nucleotide sequence ID" value="NZ_QTUC01000001.1"/>
</dbReference>
<comment type="function">
    <text evidence="9">Catalyzes the condensation reaction of fatty acid synthesis by the addition to an acyl acceptor of two carbons from malonyl-ACP. Catalyzes the first condensation reaction which initiates fatty acid synthesis and may therefore play a role in governing the total rate of fatty acid production. Possesses both acetoacetyl-ACP synthase and acetyl transacylase activities. Its substrate specificity determines the biosynthesis of branched-chain and/or straight-chain of fatty acids.</text>
</comment>
<keyword evidence="6 9" id="KW-0443">Lipid metabolism</keyword>
<feature type="domain" description="Beta-ketoacyl-[acyl-carrier-protein] synthase III N-terminal" evidence="11">
    <location>
        <begin position="117"/>
        <end position="194"/>
    </location>
</feature>
<dbReference type="HAMAP" id="MF_01815">
    <property type="entry name" value="FabH"/>
    <property type="match status" value="1"/>
</dbReference>
<dbReference type="Gene3D" id="3.40.47.10">
    <property type="match status" value="2"/>
</dbReference>
<evidence type="ECO:0000256" key="1">
    <source>
        <dbReference type="ARBA" id="ARBA00008642"/>
    </source>
</evidence>
<comment type="domain">
    <text evidence="9">The last Arg residue of the ACP-binding site is essential for the weak association between ACP/AcpP and FabH.</text>
</comment>
<dbReference type="Pfam" id="PF08545">
    <property type="entry name" value="ACP_syn_III"/>
    <property type="match status" value="1"/>
</dbReference>
<dbReference type="Proteomes" id="UP000256485">
    <property type="component" value="Unassembled WGS sequence"/>
</dbReference>
<dbReference type="InterPro" id="IPR013747">
    <property type="entry name" value="ACP_syn_III_C"/>
</dbReference>
<evidence type="ECO:0000259" key="10">
    <source>
        <dbReference type="Pfam" id="PF08541"/>
    </source>
</evidence>
<evidence type="ECO:0000256" key="9">
    <source>
        <dbReference type="HAMAP-Rule" id="MF_01815"/>
    </source>
</evidence>
<keyword evidence="7 9" id="KW-0275">Fatty acid biosynthesis</keyword>
<comment type="similarity">
    <text evidence="1 9">Belongs to the thiolase-like superfamily. FabH family.</text>
</comment>
<comment type="pathway">
    <text evidence="9">Lipid metabolism; fatty acid biosynthesis.</text>
</comment>
<accession>A0A3D9V900</accession>
<name>A0A3D9V900_THECX</name>
<proteinExistence type="inferred from homology"/>
<dbReference type="GO" id="GO:0044550">
    <property type="term" value="P:secondary metabolite biosynthetic process"/>
    <property type="evidence" value="ECO:0007669"/>
    <property type="project" value="TreeGrafter"/>
</dbReference>
<dbReference type="SUPFAM" id="SSF53901">
    <property type="entry name" value="Thiolase-like"/>
    <property type="match status" value="1"/>
</dbReference>
<evidence type="ECO:0000313" key="13">
    <source>
        <dbReference type="Proteomes" id="UP000256485"/>
    </source>
</evidence>
<dbReference type="GO" id="GO:0005737">
    <property type="term" value="C:cytoplasm"/>
    <property type="evidence" value="ECO:0007669"/>
    <property type="project" value="UniProtKB-SubCell"/>
</dbReference>
<evidence type="ECO:0000256" key="4">
    <source>
        <dbReference type="ARBA" id="ARBA00022679"/>
    </source>
</evidence>
<comment type="caution">
    <text evidence="12">The sequence shown here is derived from an EMBL/GenBank/DDBJ whole genome shotgun (WGS) entry which is preliminary data.</text>
</comment>
<dbReference type="EMBL" id="QTUC01000001">
    <property type="protein sequence ID" value="REF37959.1"/>
    <property type="molecule type" value="Genomic_DNA"/>
</dbReference>
<sequence length="332" mass="34735">MSTAIRPSGGAPHARILGVGGYRPSKVVTNAEICERIDSSDEWIRTRSGIISRRWATSEETIASMSVAAGGKAIAAAGIQPDQVECVIVATVTHLAQTPAVATTIAAELGTNGAAAMDISAACAGFCYGIELAQAMVRVGSARYVLVIGVERLTDLTDHHDRTTAFLFGDGAGAAVVGPSEEPGIGPVVWGSDGSAAELIRQTRTWDQALADGEFPYLTMQGNQVFRWASYEMAKVAQEALDRAGVTVDDLDAFIPHQANMRITDAMAKALRLPDHVVIARDIAEQGNTSAASIPLAMERMLAAGEIKSGDTALIIGFGAGLVHAAQVVRIP</sequence>
<dbReference type="GO" id="GO:0006633">
    <property type="term" value="P:fatty acid biosynthetic process"/>
    <property type="evidence" value="ECO:0007669"/>
    <property type="project" value="UniProtKB-UniRule"/>
</dbReference>
<organism evidence="12 13">
    <name type="scientific">Thermasporomyces composti</name>
    <dbReference type="NCBI Taxonomy" id="696763"/>
    <lineage>
        <taxon>Bacteria</taxon>
        <taxon>Bacillati</taxon>
        <taxon>Actinomycetota</taxon>
        <taxon>Actinomycetes</taxon>
        <taxon>Propionibacteriales</taxon>
        <taxon>Nocardioidaceae</taxon>
        <taxon>Thermasporomyces</taxon>
    </lineage>
</organism>
<feature type="active site" evidence="9">
    <location>
        <position position="123"/>
    </location>
</feature>
<comment type="subcellular location">
    <subcellularLocation>
        <location evidence="9">Cytoplasm</location>
    </subcellularLocation>
</comment>
<feature type="region of interest" description="ACP-binding" evidence="9">
    <location>
        <begin position="258"/>
        <end position="262"/>
    </location>
</feature>
<reference evidence="12 13" key="1">
    <citation type="submission" date="2018-08" db="EMBL/GenBank/DDBJ databases">
        <title>Sequencing the genomes of 1000 actinobacteria strains.</title>
        <authorList>
            <person name="Klenk H.-P."/>
        </authorList>
    </citation>
    <scope>NUCLEOTIDE SEQUENCE [LARGE SCALE GENOMIC DNA]</scope>
    <source>
        <strain evidence="12 13">DSM 22891</strain>
    </source>
</reference>
<dbReference type="AlphaFoldDB" id="A0A3D9V900"/>
<keyword evidence="8 9" id="KW-0012">Acyltransferase</keyword>
<gene>
    <name evidence="9" type="primary">fabH</name>
    <name evidence="12" type="ORF">DFJ64_3420</name>
</gene>
<dbReference type="PANTHER" id="PTHR34069">
    <property type="entry name" value="3-OXOACYL-[ACYL-CARRIER-PROTEIN] SYNTHASE 3"/>
    <property type="match status" value="1"/>
</dbReference>
<dbReference type="Pfam" id="PF08541">
    <property type="entry name" value="ACP_syn_III_C"/>
    <property type="match status" value="1"/>
</dbReference>
<evidence type="ECO:0000256" key="6">
    <source>
        <dbReference type="ARBA" id="ARBA00023098"/>
    </source>
</evidence>
<dbReference type="PANTHER" id="PTHR34069:SF2">
    <property type="entry name" value="BETA-KETOACYL-[ACYL-CARRIER-PROTEIN] SYNTHASE III"/>
    <property type="match status" value="1"/>
</dbReference>
<keyword evidence="9" id="KW-0511">Multifunctional enzyme</keyword>
<dbReference type="CDD" id="cd00830">
    <property type="entry name" value="KAS_III"/>
    <property type="match status" value="1"/>
</dbReference>
<dbReference type="InterPro" id="IPR004655">
    <property type="entry name" value="FabH"/>
</dbReference>
<dbReference type="NCBIfam" id="TIGR00747">
    <property type="entry name" value="fabH"/>
    <property type="match status" value="1"/>
</dbReference>
<dbReference type="EC" id="2.3.1.180" evidence="9"/>
<dbReference type="OrthoDB" id="9815506at2"/>
<keyword evidence="5 9" id="KW-0276">Fatty acid metabolism</keyword>
<evidence type="ECO:0000256" key="5">
    <source>
        <dbReference type="ARBA" id="ARBA00022832"/>
    </source>
</evidence>
<evidence type="ECO:0000313" key="12">
    <source>
        <dbReference type="EMBL" id="REF37959.1"/>
    </source>
</evidence>
<feature type="active site" evidence="9">
    <location>
        <position position="257"/>
    </location>
</feature>
<feature type="domain" description="Beta-ketoacyl-[acyl-carrier-protein] synthase III C-terminal" evidence="10">
    <location>
        <begin position="241"/>
        <end position="331"/>
    </location>
</feature>
<keyword evidence="3 9" id="KW-0444">Lipid biosynthesis</keyword>
<dbReference type="NCBIfam" id="NF006829">
    <property type="entry name" value="PRK09352.1"/>
    <property type="match status" value="1"/>
</dbReference>
<dbReference type="InterPro" id="IPR016039">
    <property type="entry name" value="Thiolase-like"/>
</dbReference>
<dbReference type="UniPathway" id="UPA00094"/>
<keyword evidence="13" id="KW-1185">Reference proteome</keyword>
<keyword evidence="2 9" id="KW-0963">Cytoplasm</keyword>